<gene>
    <name evidence="3" type="ORF">FIBSPDRAFT_921540</name>
</gene>
<name>A0A166CM73_9AGAM</name>
<dbReference type="InterPro" id="IPR016084">
    <property type="entry name" value="Haem_Oase-like_multi-hlx"/>
</dbReference>
<dbReference type="STRING" id="436010.A0A166CM73"/>
<dbReference type="OrthoDB" id="10028886at2759"/>
<dbReference type="PANTHER" id="PTHR20858">
    <property type="entry name" value="PHOSPHOMETHYLPYRIMIDINE KINASE"/>
    <property type="match status" value="1"/>
</dbReference>
<accession>A0A166CM73</accession>
<dbReference type="InterPro" id="IPR013749">
    <property type="entry name" value="PM/HMP-P_kinase-1"/>
</dbReference>
<dbReference type="NCBIfam" id="TIGR00097">
    <property type="entry name" value="HMP-P_kinase"/>
    <property type="match status" value="1"/>
</dbReference>
<dbReference type="AlphaFoldDB" id="A0A166CM73"/>
<dbReference type="CDD" id="cd01169">
    <property type="entry name" value="HMPP_kinase"/>
    <property type="match status" value="1"/>
</dbReference>
<proteinExistence type="predicted"/>
<dbReference type="GO" id="GO:0009228">
    <property type="term" value="P:thiamine biosynthetic process"/>
    <property type="evidence" value="ECO:0007669"/>
    <property type="project" value="InterPro"/>
</dbReference>
<sequence>MSPKTGPPAILTIAGSDSGGGAGIQADLKTFTALECYGTTVITALTAQNTTGVQGIHPVPPEFVKQQIESVLNDLDIRAIKTGMLFDADNTRAVASALRARYPDLESAPPLVCDPVCVSTSGHTLLQPEAVEVLINEIFPLTSLVTPNKSEAELLLSHRDFPCKIENVEDMLTAAGNLSTFVPKSILLKGGHLKTSMSEIQLVSLRHPNLSIVGDGMFGENMEILKAAEGPISEKELVVDLLYESADKITMIIQPRIQSTSTHGTGCTLSAAIACGLGAGMTVVQAVQRAAKYTHLGIETAVPIGGGCGPLNHLHGISPRIVPSRTSSNPNPLTRSLIQATSKTWKEYVQHDFVVQLGRGTLAKQSFVHFIKQDYHYLKYYARAHGLLAAKSPSYASNESAAQIILDIAKESRTHTSFCADWDVSRDELEATPESLATMAYGSYLIDVGLQGDTAKLVMAVSACLFGYGEVGLWLKKEAAKPNSWVVIEGNPYQKWIEDYSGPLYQAAVTKGIATIEAMAEADPPSETRLAEWQAVWEKCTWLEKNFWDMAMNLS</sequence>
<organism evidence="3">
    <name type="scientific">Athelia psychrophila</name>
    <dbReference type="NCBI Taxonomy" id="1759441"/>
    <lineage>
        <taxon>Eukaryota</taxon>
        <taxon>Fungi</taxon>
        <taxon>Dikarya</taxon>
        <taxon>Basidiomycota</taxon>
        <taxon>Agaricomycotina</taxon>
        <taxon>Agaricomycetes</taxon>
        <taxon>Agaricomycetidae</taxon>
        <taxon>Atheliales</taxon>
        <taxon>Atheliaceae</taxon>
        <taxon>Athelia</taxon>
    </lineage>
</organism>
<evidence type="ECO:0008006" key="4">
    <source>
        <dbReference type="Google" id="ProtNLM"/>
    </source>
</evidence>
<dbReference type="Gene3D" id="3.40.1190.20">
    <property type="match status" value="1"/>
</dbReference>
<dbReference type="SUPFAM" id="SSF48613">
    <property type="entry name" value="Heme oxygenase-like"/>
    <property type="match status" value="1"/>
</dbReference>
<dbReference type="EMBL" id="KV417627">
    <property type="protein sequence ID" value="KZP13804.1"/>
    <property type="molecule type" value="Genomic_DNA"/>
</dbReference>
<feature type="domain" description="Pyridoxamine kinase/Phosphomethylpyrimidine kinase" evidence="2">
    <location>
        <begin position="17"/>
        <end position="199"/>
    </location>
</feature>
<dbReference type="GO" id="GO:0005829">
    <property type="term" value="C:cytosol"/>
    <property type="evidence" value="ECO:0007669"/>
    <property type="project" value="TreeGrafter"/>
</dbReference>
<dbReference type="CDD" id="cd19367">
    <property type="entry name" value="TenA_C_ScTHI20-like"/>
    <property type="match status" value="1"/>
</dbReference>
<reference evidence="3" key="1">
    <citation type="journal article" date="2016" name="Mol. Biol. Evol.">
        <title>Comparative Genomics of Early-Diverging Mushroom-Forming Fungi Provides Insights into the Origins of Lignocellulose Decay Capabilities.</title>
        <authorList>
            <person name="Nagy L.G."/>
            <person name="Riley R."/>
            <person name="Tritt A."/>
            <person name="Adam C."/>
            <person name="Daum C."/>
            <person name="Floudas D."/>
            <person name="Sun H."/>
            <person name="Yadav J.S."/>
            <person name="Pangilinan J."/>
            <person name="Larsson K.H."/>
            <person name="Matsuura K."/>
            <person name="Barry K."/>
            <person name="Labutti K."/>
            <person name="Kuo R."/>
            <person name="Ohm R.A."/>
            <person name="Bhattacharya S.S."/>
            <person name="Shirouzu T."/>
            <person name="Yoshinaga Y."/>
            <person name="Martin F.M."/>
            <person name="Grigoriev I.V."/>
            <person name="Hibbett D.S."/>
        </authorList>
    </citation>
    <scope>NUCLEOTIDE SEQUENCE [LARGE SCALE GENOMIC DNA]</scope>
    <source>
        <strain evidence="3">CBS 109695</strain>
    </source>
</reference>
<dbReference type="InterPro" id="IPR029056">
    <property type="entry name" value="Ribokinase-like"/>
</dbReference>
<dbReference type="GO" id="GO:0008902">
    <property type="term" value="F:hydroxymethylpyrimidine kinase activity"/>
    <property type="evidence" value="ECO:0007669"/>
    <property type="project" value="TreeGrafter"/>
</dbReference>
<dbReference type="PANTHER" id="PTHR20858:SF17">
    <property type="entry name" value="HYDROXYMETHYLPYRIMIDINE_PHOSPHOMETHYLPYRIMIDINE KINASE THI20-RELATED"/>
    <property type="match status" value="1"/>
</dbReference>
<feature type="domain" description="Thiaminase-2/PQQC" evidence="1">
    <location>
        <begin position="342"/>
        <end position="553"/>
    </location>
</feature>
<dbReference type="InterPro" id="IPR004305">
    <property type="entry name" value="Thiaminase-2/PQQC"/>
</dbReference>
<feature type="domain" description="Pyridoxamine kinase/Phosphomethylpyrimidine kinase" evidence="2">
    <location>
        <begin position="234"/>
        <end position="312"/>
    </location>
</feature>
<dbReference type="SUPFAM" id="SSF53613">
    <property type="entry name" value="Ribokinase-like"/>
    <property type="match status" value="1"/>
</dbReference>
<dbReference type="Gene3D" id="1.20.910.10">
    <property type="entry name" value="Heme oxygenase-like"/>
    <property type="match status" value="1"/>
</dbReference>
<dbReference type="Pfam" id="PF08543">
    <property type="entry name" value="Phos_pyr_kin"/>
    <property type="match status" value="2"/>
</dbReference>
<protein>
    <recommendedName>
        <fullName evidence="4">Phosphomethylpyrimidine kinase</fullName>
    </recommendedName>
</protein>
<dbReference type="InterPro" id="IPR004399">
    <property type="entry name" value="HMP/HMP-P_kinase_dom"/>
</dbReference>
<evidence type="ECO:0000259" key="1">
    <source>
        <dbReference type="Pfam" id="PF03070"/>
    </source>
</evidence>
<evidence type="ECO:0000313" key="3">
    <source>
        <dbReference type="EMBL" id="KZP13804.1"/>
    </source>
</evidence>
<dbReference type="GO" id="GO:0008972">
    <property type="term" value="F:phosphomethylpyrimidine kinase activity"/>
    <property type="evidence" value="ECO:0007669"/>
    <property type="project" value="InterPro"/>
</dbReference>
<evidence type="ECO:0000259" key="2">
    <source>
        <dbReference type="Pfam" id="PF08543"/>
    </source>
</evidence>
<dbReference type="Pfam" id="PF03070">
    <property type="entry name" value="TENA_THI-4"/>
    <property type="match status" value="1"/>
</dbReference>